<dbReference type="Gene3D" id="1.10.10.10">
    <property type="entry name" value="Winged helix-like DNA-binding domain superfamily/Winged helix DNA-binding domain"/>
    <property type="match status" value="1"/>
</dbReference>
<dbReference type="Pfam" id="PF17783">
    <property type="entry name" value="WHD_CvfB"/>
    <property type="match status" value="1"/>
</dbReference>
<dbReference type="Proteomes" id="UP001597508">
    <property type="component" value="Unassembled WGS sequence"/>
</dbReference>
<evidence type="ECO:0000259" key="1">
    <source>
        <dbReference type="Pfam" id="PF17783"/>
    </source>
</evidence>
<keyword evidence="3" id="KW-1185">Reference proteome</keyword>
<comment type="caution">
    <text evidence="2">The sequence shown here is derived from an EMBL/GenBank/DDBJ whole genome shotgun (WGS) entry which is preliminary data.</text>
</comment>
<evidence type="ECO:0000313" key="2">
    <source>
        <dbReference type="EMBL" id="MFD2565848.1"/>
    </source>
</evidence>
<dbReference type="GO" id="GO:0003677">
    <property type="term" value="F:DNA binding"/>
    <property type="evidence" value="ECO:0007669"/>
    <property type="project" value="UniProtKB-KW"/>
</dbReference>
<dbReference type="PANTHER" id="PTHR37296">
    <property type="entry name" value="CONSERVED VIRULENCE FACTOR B"/>
    <property type="match status" value="1"/>
</dbReference>
<evidence type="ECO:0000313" key="3">
    <source>
        <dbReference type="Proteomes" id="UP001597508"/>
    </source>
</evidence>
<name>A0ABW5LLW7_9FLAO</name>
<organism evidence="2 3">
    <name type="scientific">Pseudotenacibaculum haliotis</name>
    <dbReference type="NCBI Taxonomy" id="1862138"/>
    <lineage>
        <taxon>Bacteria</taxon>
        <taxon>Pseudomonadati</taxon>
        <taxon>Bacteroidota</taxon>
        <taxon>Flavobacteriia</taxon>
        <taxon>Flavobacteriales</taxon>
        <taxon>Flavobacteriaceae</taxon>
        <taxon>Pseudotenacibaculum</taxon>
    </lineage>
</organism>
<accession>A0ABW5LLW7</accession>
<proteinExistence type="predicted"/>
<dbReference type="InterPro" id="IPR036388">
    <property type="entry name" value="WH-like_DNA-bd_sf"/>
</dbReference>
<dbReference type="RefSeq" id="WP_379664573.1">
    <property type="nucleotide sequence ID" value="NZ_JBHULH010000001.1"/>
</dbReference>
<dbReference type="InterPro" id="IPR040764">
    <property type="entry name" value="CvfB_WH"/>
</dbReference>
<dbReference type="Gene3D" id="2.40.50.140">
    <property type="entry name" value="Nucleic acid-binding proteins"/>
    <property type="match status" value="1"/>
</dbReference>
<sequence>MELEVGQKVDLIIGVETALGYTVLIDETHEGLIYRNEIFKPLEEGVKTTGYIKNIREDGKIDISLQPQGYRNTITGDKEKILERLKQNRGVLQLTDKSSPEAIKFQLQMSKKAFKRALGALYKEKKVRLFPDRIEKA</sequence>
<gene>
    <name evidence="2" type="ORF">ACFSRZ_00610</name>
</gene>
<dbReference type="PANTHER" id="PTHR37296:SF1">
    <property type="entry name" value="CONSERVED VIRULENCE FACTOR B"/>
    <property type="match status" value="1"/>
</dbReference>
<dbReference type="EMBL" id="JBHULH010000001">
    <property type="protein sequence ID" value="MFD2565848.1"/>
    <property type="molecule type" value="Genomic_DNA"/>
</dbReference>
<protein>
    <submittedName>
        <fullName evidence="2">DNA-binding protein</fullName>
    </submittedName>
</protein>
<keyword evidence="2" id="KW-0238">DNA-binding</keyword>
<dbReference type="InterPro" id="IPR012340">
    <property type="entry name" value="NA-bd_OB-fold"/>
</dbReference>
<dbReference type="InterPro" id="IPR014464">
    <property type="entry name" value="CvfB_fam"/>
</dbReference>
<reference evidence="3" key="1">
    <citation type="journal article" date="2019" name="Int. J. Syst. Evol. Microbiol.">
        <title>The Global Catalogue of Microorganisms (GCM) 10K type strain sequencing project: providing services to taxonomists for standard genome sequencing and annotation.</title>
        <authorList>
            <consortium name="The Broad Institute Genomics Platform"/>
            <consortium name="The Broad Institute Genome Sequencing Center for Infectious Disease"/>
            <person name="Wu L."/>
            <person name="Ma J."/>
        </authorList>
    </citation>
    <scope>NUCLEOTIDE SEQUENCE [LARGE SCALE GENOMIC DNA]</scope>
    <source>
        <strain evidence="3">KCTC 52127</strain>
    </source>
</reference>
<feature type="domain" description="Conserved virulence factor B-like winged helix" evidence="1">
    <location>
        <begin position="79"/>
        <end position="135"/>
    </location>
</feature>